<feature type="signal peptide" evidence="2">
    <location>
        <begin position="1"/>
        <end position="24"/>
    </location>
</feature>
<dbReference type="Pfam" id="PF07987">
    <property type="entry name" value="DUF1775"/>
    <property type="match status" value="1"/>
</dbReference>
<evidence type="ECO:0000256" key="2">
    <source>
        <dbReference type="SAM" id="SignalP"/>
    </source>
</evidence>
<name>A0AAD5JPR2_9FUNG</name>
<reference evidence="4" key="2">
    <citation type="submission" date="2023-02" db="EMBL/GenBank/DDBJ databases">
        <authorList>
            <consortium name="DOE Joint Genome Institute"/>
            <person name="Mondo S.J."/>
            <person name="Chang Y."/>
            <person name="Wang Y."/>
            <person name="Ahrendt S."/>
            <person name="Andreopoulos W."/>
            <person name="Barry K."/>
            <person name="Beard J."/>
            <person name="Benny G.L."/>
            <person name="Blankenship S."/>
            <person name="Bonito G."/>
            <person name="Cuomo C."/>
            <person name="Desiro A."/>
            <person name="Gervers K.A."/>
            <person name="Hundley H."/>
            <person name="Kuo A."/>
            <person name="LaButti K."/>
            <person name="Lang B.F."/>
            <person name="Lipzen A."/>
            <person name="O'Donnell K."/>
            <person name="Pangilinan J."/>
            <person name="Reynolds N."/>
            <person name="Sandor L."/>
            <person name="Smith M.W."/>
            <person name="Tsang A."/>
            <person name="Grigoriev I.V."/>
            <person name="Stajich J.E."/>
            <person name="Spatafora J.W."/>
        </authorList>
    </citation>
    <scope>NUCLEOTIDE SEQUENCE</scope>
    <source>
        <strain evidence="4">RSA 2281</strain>
    </source>
</reference>
<evidence type="ECO:0000256" key="1">
    <source>
        <dbReference type="SAM" id="MobiDB-lite"/>
    </source>
</evidence>
<dbReference type="Gene3D" id="2.60.40.2230">
    <property type="entry name" value="Uncharacterised protein YcnI-like PF07987, DUF1775"/>
    <property type="match status" value="1"/>
</dbReference>
<proteinExistence type="predicted"/>
<dbReference type="InterPro" id="IPR038507">
    <property type="entry name" value="YcnI-like_sf"/>
</dbReference>
<dbReference type="InterPro" id="IPR012533">
    <property type="entry name" value="YcnI-copper_dom"/>
</dbReference>
<comment type="caution">
    <text evidence="4">The sequence shown here is derived from an EMBL/GenBank/DDBJ whole genome shotgun (WGS) entry which is preliminary data.</text>
</comment>
<dbReference type="Proteomes" id="UP001209540">
    <property type="component" value="Unassembled WGS sequence"/>
</dbReference>
<evidence type="ECO:0000259" key="3">
    <source>
        <dbReference type="Pfam" id="PF07987"/>
    </source>
</evidence>
<keyword evidence="5" id="KW-1185">Reference proteome</keyword>
<reference evidence="4" key="1">
    <citation type="journal article" date="2022" name="IScience">
        <title>Evolution of zygomycete secretomes and the origins of terrestrial fungal ecologies.</title>
        <authorList>
            <person name="Chang Y."/>
            <person name="Wang Y."/>
            <person name="Mondo S."/>
            <person name="Ahrendt S."/>
            <person name="Andreopoulos W."/>
            <person name="Barry K."/>
            <person name="Beard J."/>
            <person name="Benny G.L."/>
            <person name="Blankenship S."/>
            <person name="Bonito G."/>
            <person name="Cuomo C."/>
            <person name="Desiro A."/>
            <person name="Gervers K.A."/>
            <person name="Hundley H."/>
            <person name="Kuo A."/>
            <person name="LaButti K."/>
            <person name="Lang B.F."/>
            <person name="Lipzen A."/>
            <person name="O'Donnell K."/>
            <person name="Pangilinan J."/>
            <person name="Reynolds N."/>
            <person name="Sandor L."/>
            <person name="Smith M.E."/>
            <person name="Tsang A."/>
            <person name="Grigoriev I.V."/>
            <person name="Stajich J.E."/>
            <person name="Spatafora J.W."/>
        </authorList>
    </citation>
    <scope>NUCLEOTIDE SEQUENCE</scope>
    <source>
        <strain evidence="4">RSA 2281</strain>
    </source>
</reference>
<feature type="domain" description="YncI copper-binding" evidence="3">
    <location>
        <begin position="25"/>
        <end position="161"/>
    </location>
</feature>
<feature type="region of interest" description="Disordered" evidence="1">
    <location>
        <begin position="167"/>
        <end position="187"/>
    </location>
</feature>
<sequence length="212" mass="22064">MVSTTRRTGSLFALLGFMALATEAHVTFTTDETLPGVQLNTSLAVGHGCDGSPTVSLAVSVPENVTTVEPQEIPGWNLTLTHRNGNSGPISNFTWVGGPLDPASYQAFGVLIDVPNVDVSQNNVTLYFPTVQSCQNGTNQWVFQGAEADAEAANQDPAPALIITSTPKNASEESGHGNDHASGDDQSGAQQLFGLSAALVASAFGAAYQFLL</sequence>
<evidence type="ECO:0000313" key="5">
    <source>
        <dbReference type="Proteomes" id="UP001209540"/>
    </source>
</evidence>
<feature type="compositionally biased region" description="Basic and acidic residues" evidence="1">
    <location>
        <begin position="170"/>
        <end position="183"/>
    </location>
</feature>
<accession>A0AAD5JPR2</accession>
<feature type="chain" id="PRO_5041913241" description="YncI copper-binding domain-containing protein" evidence="2">
    <location>
        <begin position="25"/>
        <end position="212"/>
    </location>
</feature>
<protein>
    <recommendedName>
        <fullName evidence="3">YncI copper-binding domain-containing protein</fullName>
    </recommendedName>
</protein>
<dbReference type="EMBL" id="JAIXMP010000037">
    <property type="protein sequence ID" value="KAI9248826.1"/>
    <property type="molecule type" value="Genomic_DNA"/>
</dbReference>
<dbReference type="AlphaFoldDB" id="A0AAD5JPR2"/>
<evidence type="ECO:0000313" key="4">
    <source>
        <dbReference type="EMBL" id="KAI9248826.1"/>
    </source>
</evidence>
<gene>
    <name evidence="4" type="ORF">BDA99DRAFT_564654</name>
</gene>
<keyword evidence="2" id="KW-0732">Signal</keyword>
<organism evidence="4 5">
    <name type="scientific">Phascolomyces articulosus</name>
    <dbReference type="NCBI Taxonomy" id="60185"/>
    <lineage>
        <taxon>Eukaryota</taxon>
        <taxon>Fungi</taxon>
        <taxon>Fungi incertae sedis</taxon>
        <taxon>Mucoromycota</taxon>
        <taxon>Mucoromycotina</taxon>
        <taxon>Mucoromycetes</taxon>
        <taxon>Mucorales</taxon>
        <taxon>Lichtheimiaceae</taxon>
        <taxon>Phascolomyces</taxon>
    </lineage>
</organism>